<dbReference type="SUPFAM" id="SSF57903">
    <property type="entry name" value="FYVE/PHD zinc finger"/>
    <property type="match status" value="1"/>
</dbReference>
<keyword evidence="11" id="KW-1185">Reference proteome</keyword>
<feature type="region of interest" description="Disordered" evidence="7">
    <location>
        <begin position="313"/>
        <end position="389"/>
    </location>
</feature>
<dbReference type="PROSITE" id="PS01359">
    <property type="entry name" value="ZF_PHD_1"/>
    <property type="match status" value="1"/>
</dbReference>
<evidence type="ECO:0000313" key="11">
    <source>
        <dbReference type="Proteomes" id="UP000324705"/>
    </source>
</evidence>
<comment type="subcellular location">
    <subcellularLocation>
        <location evidence="1">Nucleus</location>
    </subcellularLocation>
</comment>
<dbReference type="InterPro" id="IPR019787">
    <property type="entry name" value="Znf_PHD-finger"/>
</dbReference>
<accession>A0A9R1SAN8</accession>
<protein>
    <recommendedName>
        <fullName evidence="12">Histone acetyltransferase</fullName>
    </recommendedName>
</protein>
<feature type="compositionally biased region" description="Low complexity" evidence="7">
    <location>
        <begin position="482"/>
        <end position="496"/>
    </location>
</feature>
<proteinExistence type="predicted"/>
<sequence>MTSPPASVRPEHDASAGGGGQFHVLNSSSGAGGGGSDAGQPNGAAYRQPLPSPRAAAPANGAAYRQLPSPRAASPANGVAQGNGVTAYRQLPSLRASAPVNGVAKANSATAFRQFPSPRAAAPAKGVAQASGRPLPSPRAAAPAKGVAQASGRPLPSPRAAAPANGAAQASGRQLPSPRATAPANGVAQGNGMAAYRQLPSPRGAVPTNGATAYRQLPSPRADASALWRSTPVRAMTAYGPPATGGAPPVPIAMRAPSTQSMPSPHLLQQLMVLAGWGASSRPPWLQSYVQGTPPPFSTSGRGRGMQTPFASSRIPRIPGASASGTAVAAQRDAGGEHVPKDAGAGRGKPASERSLQIVPADDGAGANKNVPPIGGNGEGAGKNVTPAGEGNGDTAVALLGPVLAIPSTGAVRKGKAAAKSPNGRLRKPRAPKGSSTLAGPKKVPGRKPAADKPAATNPSAQGNDQPKTVSPPSSGRKRRNAAPAAASPSPAPSSATRCSLVARVNDSNSTPGTAAAAGEKKHTVLTWLIDAGVLKEREQVFYVPGPEDKASITAKVVSGAVTRTGIQCSCCDGAMAMALPAFASHAGSADGSPAPWERLLLMSGKPLLRCLREAWDLERVKIFRAEETARAALEQDRERSAQAKKRSLQLLAKQGRKGGARAALAVDGGGDRSDDACGVCADGGQLLCCDSCPSTFHPECVAVQGVPDGSWACHYCRCFLCSASDGAPSTCHQCARKYHNHCRTSLFAGHEIGPFCSESCNKVKTDAETFIFAFGNTLIIAAKLTEMAGAANRADEDGYSWSLLKMQKDAGDSAADLECNTKLAVSLGVLDECFNPVKDRRTGVDMLHQAVYSLGSEFKRLSYEGFYTMVLEKDTEIISVALLRFHGNKLAEMPFAGTLPHYRRQGMMGRLVKAVEQVLTTVQVEKLVIPAVAEVVDTWKRSFGFAPMEPRLREEAKRLSMVVVTGTVMLQKHIARQQAAHGDEDCQEAPPMTEDELAFLEMSWPLSSFTDLVAGIAFPPPSGADPLAAAVRGLGVGVPGTSGRRSCGGEAVGSSVFQMHSYAPAAHGAGLRLGMNK</sequence>
<evidence type="ECO:0008006" key="12">
    <source>
        <dbReference type="Google" id="ProtNLM"/>
    </source>
</evidence>
<feature type="region of interest" description="Disordered" evidence="7">
    <location>
        <begin position="117"/>
        <end position="225"/>
    </location>
</feature>
<dbReference type="Pfam" id="PF16135">
    <property type="entry name" value="TDBD"/>
    <property type="match status" value="1"/>
</dbReference>
<keyword evidence="2" id="KW-0479">Metal-binding</keyword>
<keyword evidence="4" id="KW-0862">Zinc</keyword>
<dbReference type="InterPro" id="IPR011011">
    <property type="entry name" value="Znf_FYVE_PHD"/>
</dbReference>
<feature type="domain" description="N-acetyltransferase" evidence="9">
    <location>
        <begin position="830"/>
        <end position="975"/>
    </location>
</feature>
<evidence type="ECO:0000256" key="4">
    <source>
        <dbReference type="ARBA" id="ARBA00022833"/>
    </source>
</evidence>
<dbReference type="Pfam" id="PF23209">
    <property type="entry name" value="IDM1_C"/>
    <property type="match status" value="1"/>
</dbReference>
<evidence type="ECO:0000256" key="1">
    <source>
        <dbReference type="ARBA" id="ARBA00004123"/>
    </source>
</evidence>
<dbReference type="SUPFAM" id="SSF55729">
    <property type="entry name" value="Acyl-CoA N-acyltransferases (Nat)"/>
    <property type="match status" value="1"/>
</dbReference>
<feature type="region of interest" description="Disordered" evidence="7">
    <location>
        <begin position="1"/>
        <end position="82"/>
    </location>
</feature>
<dbReference type="PANTHER" id="PTHR46309">
    <property type="entry name" value="PHD FINGER PROTEIN 12"/>
    <property type="match status" value="1"/>
</dbReference>
<evidence type="ECO:0000259" key="8">
    <source>
        <dbReference type="PROSITE" id="PS50016"/>
    </source>
</evidence>
<dbReference type="InterPro" id="IPR032308">
    <property type="entry name" value="TDBD"/>
</dbReference>
<dbReference type="Gene3D" id="3.40.630.30">
    <property type="match status" value="1"/>
</dbReference>
<evidence type="ECO:0000256" key="2">
    <source>
        <dbReference type="ARBA" id="ARBA00022723"/>
    </source>
</evidence>
<feature type="compositionally biased region" description="Polar residues" evidence="7">
    <location>
        <begin position="457"/>
        <end position="474"/>
    </location>
</feature>
<dbReference type="InterPro" id="IPR001965">
    <property type="entry name" value="Znf_PHD"/>
</dbReference>
<dbReference type="Gramene" id="TRITD3Bv1G274650.1">
    <property type="protein sequence ID" value="TRITD3Bv1G274650.1"/>
    <property type="gene ID" value="TRITD3Bv1G274650"/>
</dbReference>
<evidence type="ECO:0000256" key="6">
    <source>
        <dbReference type="PROSITE-ProRule" id="PRU00146"/>
    </source>
</evidence>
<keyword evidence="5" id="KW-0539">Nucleus</keyword>
<gene>
    <name evidence="10" type="ORF">TRITD_3Bv1G274650</name>
</gene>
<reference evidence="10 11" key="1">
    <citation type="submission" date="2017-09" db="EMBL/GenBank/DDBJ databases">
        <authorList>
            <consortium name="International Durum Wheat Genome Sequencing Consortium (IDWGSC)"/>
            <person name="Milanesi L."/>
        </authorList>
    </citation>
    <scope>NUCLEOTIDE SEQUENCE [LARGE SCALE GENOMIC DNA]</scope>
    <source>
        <strain evidence="11">cv. Svevo</strain>
    </source>
</reference>
<dbReference type="SMART" id="SM00249">
    <property type="entry name" value="PHD"/>
    <property type="match status" value="1"/>
</dbReference>
<dbReference type="InterPro" id="IPR016181">
    <property type="entry name" value="Acyl_CoA_acyltransferase"/>
</dbReference>
<dbReference type="GO" id="GO:0006357">
    <property type="term" value="P:regulation of transcription by RNA polymerase II"/>
    <property type="evidence" value="ECO:0007669"/>
    <property type="project" value="TreeGrafter"/>
</dbReference>
<feature type="compositionally biased region" description="Low complexity" evidence="7">
    <location>
        <begin position="130"/>
        <end position="173"/>
    </location>
</feature>
<evidence type="ECO:0000256" key="7">
    <source>
        <dbReference type="SAM" id="MobiDB-lite"/>
    </source>
</evidence>
<feature type="region of interest" description="Disordered" evidence="7">
    <location>
        <begin position="410"/>
        <end position="498"/>
    </location>
</feature>
<dbReference type="EMBL" id="LT934116">
    <property type="protein sequence ID" value="VAH86024.1"/>
    <property type="molecule type" value="Genomic_DNA"/>
</dbReference>
<dbReference type="Gene3D" id="3.30.40.10">
    <property type="entry name" value="Zinc/RING finger domain, C3HC4 (zinc finger)"/>
    <property type="match status" value="1"/>
</dbReference>
<dbReference type="InterPro" id="IPR013083">
    <property type="entry name" value="Znf_RING/FYVE/PHD"/>
</dbReference>
<dbReference type="OMA" id="ADLECNT"/>
<dbReference type="AlphaFoldDB" id="A0A9R1SAN8"/>
<evidence type="ECO:0000259" key="9">
    <source>
        <dbReference type="PROSITE" id="PS51186"/>
    </source>
</evidence>
<dbReference type="GO" id="GO:0016747">
    <property type="term" value="F:acyltransferase activity, transferring groups other than amino-acyl groups"/>
    <property type="evidence" value="ECO:0007669"/>
    <property type="project" value="InterPro"/>
</dbReference>
<dbReference type="PROSITE" id="PS51186">
    <property type="entry name" value="GNAT"/>
    <property type="match status" value="1"/>
</dbReference>
<dbReference type="InterPro" id="IPR056511">
    <property type="entry name" value="IDM1_C"/>
</dbReference>
<organism evidence="10 11">
    <name type="scientific">Triticum turgidum subsp. durum</name>
    <name type="common">Durum wheat</name>
    <name type="synonym">Triticum durum</name>
    <dbReference type="NCBI Taxonomy" id="4567"/>
    <lineage>
        <taxon>Eukaryota</taxon>
        <taxon>Viridiplantae</taxon>
        <taxon>Streptophyta</taxon>
        <taxon>Embryophyta</taxon>
        <taxon>Tracheophyta</taxon>
        <taxon>Spermatophyta</taxon>
        <taxon>Magnoliopsida</taxon>
        <taxon>Liliopsida</taxon>
        <taxon>Poales</taxon>
        <taxon>Poaceae</taxon>
        <taxon>BOP clade</taxon>
        <taxon>Pooideae</taxon>
        <taxon>Triticodae</taxon>
        <taxon>Triticeae</taxon>
        <taxon>Triticinae</taxon>
        <taxon>Triticum</taxon>
    </lineage>
</organism>
<dbReference type="PROSITE" id="PS50016">
    <property type="entry name" value="ZF_PHD_2"/>
    <property type="match status" value="1"/>
</dbReference>
<dbReference type="InterPro" id="IPR042163">
    <property type="entry name" value="PHF12"/>
</dbReference>
<name>A0A9R1SAN8_TRITD</name>
<feature type="domain" description="PHD-type" evidence="8">
    <location>
        <begin position="675"/>
        <end position="720"/>
    </location>
</feature>
<evidence type="ECO:0000256" key="5">
    <source>
        <dbReference type="ARBA" id="ARBA00023242"/>
    </source>
</evidence>
<dbReference type="CDD" id="cd15567">
    <property type="entry name" value="PHD4_NSD"/>
    <property type="match status" value="1"/>
</dbReference>
<dbReference type="GO" id="GO:0008270">
    <property type="term" value="F:zinc ion binding"/>
    <property type="evidence" value="ECO:0007669"/>
    <property type="project" value="UniProtKB-KW"/>
</dbReference>
<dbReference type="GO" id="GO:0003714">
    <property type="term" value="F:transcription corepressor activity"/>
    <property type="evidence" value="ECO:0007669"/>
    <property type="project" value="InterPro"/>
</dbReference>
<keyword evidence="3 6" id="KW-0863">Zinc-finger</keyword>
<evidence type="ECO:0000313" key="10">
    <source>
        <dbReference type="EMBL" id="VAH86024.1"/>
    </source>
</evidence>
<dbReference type="GO" id="GO:0005634">
    <property type="term" value="C:nucleus"/>
    <property type="evidence" value="ECO:0007669"/>
    <property type="project" value="UniProtKB-SubCell"/>
</dbReference>
<dbReference type="Proteomes" id="UP000324705">
    <property type="component" value="Chromosome 3B"/>
</dbReference>
<dbReference type="InterPro" id="IPR019786">
    <property type="entry name" value="Zinc_finger_PHD-type_CS"/>
</dbReference>
<dbReference type="PANTHER" id="PTHR46309:SF23">
    <property type="entry name" value="PHD-TYPE DOMAIN-CONTAINING PROTEIN"/>
    <property type="match status" value="1"/>
</dbReference>
<evidence type="ECO:0000256" key="3">
    <source>
        <dbReference type="ARBA" id="ARBA00022771"/>
    </source>
</evidence>
<dbReference type="InterPro" id="IPR000182">
    <property type="entry name" value="GNAT_dom"/>
</dbReference>